<dbReference type="EMBL" id="CAWYQH010000108">
    <property type="protein sequence ID" value="CAK8688855.1"/>
    <property type="molecule type" value="Genomic_DNA"/>
</dbReference>
<organism evidence="3 4">
    <name type="scientific">Clavelina lepadiformis</name>
    <name type="common">Light-bulb sea squirt</name>
    <name type="synonym">Ascidia lepadiformis</name>
    <dbReference type="NCBI Taxonomy" id="159417"/>
    <lineage>
        <taxon>Eukaryota</taxon>
        <taxon>Metazoa</taxon>
        <taxon>Chordata</taxon>
        <taxon>Tunicata</taxon>
        <taxon>Ascidiacea</taxon>
        <taxon>Aplousobranchia</taxon>
        <taxon>Clavelinidae</taxon>
        <taxon>Clavelina</taxon>
    </lineage>
</organism>
<feature type="domain" description="Ubiquitin-like" evidence="2">
    <location>
        <begin position="1"/>
        <end position="80"/>
    </location>
</feature>
<dbReference type="InterPro" id="IPR029071">
    <property type="entry name" value="Ubiquitin-like_domsf"/>
</dbReference>
<accession>A0ABP0GB66</accession>
<evidence type="ECO:0000259" key="2">
    <source>
        <dbReference type="PROSITE" id="PS50053"/>
    </source>
</evidence>
<feature type="compositionally biased region" description="Basic and acidic residues" evidence="1">
    <location>
        <begin position="448"/>
        <end position="459"/>
    </location>
</feature>
<evidence type="ECO:0000313" key="4">
    <source>
        <dbReference type="Proteomes" id="UP001642483"/>
    </source>
</evidence>
<dbReference type="InterPro" id="IPR000626">
    <property type="entry name" value="Ubiquitin-like_dom"/>
</dbReference>
<dbReference type="Gene3D" id="3.10.20.90">
    <property type="entry name" value="Phosphatidylinositol 3-kinase Catalytic Subunit, Chain A, domain 1"/>
    <property type="match status" value="2"/>
</dbReference>
<dbReference type="SUPFAM" id="SSF54236">
    <property type="entry name" value="Ubiquitin-like"/>
    <property type="match status" value="2"/>
</dbReference>
<dbReference type="Pfam" id="PF00240">
    <property type="entry name" value="ubiquitin"/>
    <property type="match status" value="1"/>
</dbReference>
<sequence length="597" mass="66940">MRIFVAFEDVRLPLDVQPGQSVGDVKTVLRDYFKLNSSHMEDKILQLTYAGAILNDAWICSDIGISSGATVKSLLKDSDKPVLHINCAFNDDIIAIREQIDHSKTSVKSLREMVSKKTGLPVSVFRLCTPNGEEMFDGHTLHEYKVTLGTTITLHVWDGWCDLLAAAIRGHTKRVYRYASTDEQIARFQYRVACYIAAHFGHVDLANSLINPRFGGVKPEEPVGQHPTKLWSIAAHHPDIWKCPVHEAAQCGKVNVLRIFVQNNICCLVAKDSNGHTPIQVCCKYDQTDSILYLSSKLYSSYTENNVTLPMFVVIRCRKWCEKARDKVLSRLGAYCSSMKRRSYKGISLVGHGVLVDGYGENWMHSKAKASEAVYLSQMESGVALHDISSIATRQHGRHQYSKQNSNKFSPVKSLHDRKHLISIGSSTLLPQAKDSRFPSLSRSRKYSSRDSDEPRDEGAYSPASYIHTPKLQSSKQTQQPQNLRNKKTVEAAISLPAVSVENTLRPFFHVSSRIENPVLHTMKVFENYRDLCPRDNAIHCMSVASTFKDKAWLRQVDLAISLAKRGVLNCLVANESAVRPVTVLPTVLTNSVKIRS</sequence>
<dbReference type="Gene3D" id="1.25.40.20">
    <property type="entry name" value="Ankyrin repeat-containing domain"/>
    <property type="match status" value="1"/>
</dbReference>
<gene>
    <name evidence="3" type="ORF">CVLEPA_LOCUS20818</name>
</gene>
<name>A0ABP0GB66_CLALP</name>
<dbReference type="PANTHER" id="PTHR46885:SF1">
    <property type="entry name" value="PROTEIN ANKUB1"/>
    <property type="match status" value="1"/>
</dbReference>
<feature type="compositionally biased region" description="Polar residues" evidence="1">
    <location>
        <begin position="471"/>
        <end position="484"/>
    </location>
</feature>
<dbReference type="SUPFAM" id="SSF48403">
    <property type="entry name" value="Ankyrin repeat"/>
    <property type="match status" value="1"/>
</dbReference>
<comment type="caution">
    <text evidence="3">The sequence shown here is derived from an EMBL/GenBank/DDBJ whole genome shotgun (WGS) entry which is preliminary data.</text>
</comment>
<dbReference type="PROSITE" id="PS50053">
    <property type="entry name" value="UBIQUITIN_2"/>
    <property type="match status" value="2"/>
</dbReference>
<dbReference type="Proteomes" id="UP001642483">
    <property type="component" value="Unassembled WGS sequence"/>
</dbReference>
<keyword evidence="4" id="KW-1185">Reference proteome</keyword>
<protein>
    <recommendedName>
        <fullName evidence="2">Ubiquitin-like domain-containing protein</fullName>
    </recommendedName>
</protein>
<reference evidence="3 4" key="1">
    <citation type="submission" date="2024-02" db="EMBL/GenBank/DDBJ databases">
        <authorList>
            <person name="Daric V."/>
            <person name="Darras S."/>
        </authorList>
    </citation>
    <scope>NUCLEOTIDE SEQUENCE [LARGE SCALE GENOMIC DNA]</scope>
</reference>
<dbReference type="PANTHER" id="PTHR46885">
    <property type="entry name" value="PROTEIN ANKUB1"/>
    <property type="match status" value="1"/>
</dbReference>
<feature type="domain" description="Ubiquitin-like" evidence="2">
    <location>
        <begin position="104"/>
        <end position="156"/>
    </location>
</feature>
<dbReference type="InterPro" id="IPR042788">
    <property type="entry name" value="ANKUB1"/>
</dbReference>
<proteinExistence type="predicted"/>
<feature type="region of interest" description="Disordered" evidence="1">
    <location>
        <begin position="434"/>
        <end position="486"/>
    </location>
</feature>
<evidence type="ECO:0000313" key="3">
    <source>
        <dbReference type="EMBL" id="CAK8688855.1"/>
    </source>
</evidence>
<dbReference type="InterPro" id="IPR036770">
    <property type="entry name" value="Ankyrin_rpt-contain_sf"/>
</dbReference>
<evidence type="ECO:0000256" key="1">
    <source>
        <dbReference type="SAM" id="MobiDB-lite"/>
    </source>
</evidence>